<proteinExistence type="predicted"/>
<reference evidence="1 2" key="1">
    <citation type="submission" date="2009-01" db="EMBL/GenBank/DDBJ databases">
        <authorList>
            <person name="Fulton L."/>
            <person name="Clifton S."/>
            <person name="Chinwalla A.T."/>
            <person name="Mitreva M."/>
            <person name="Sodergren E."/>
            <person name="Weinstock G."/>
            <person name="Clifton S."/>
            <person name="Dooling D.J."/>
            <person name="Fulton B."/>
            <person name="Minx P."/>
            <person name="Pepin K.H."/>
            <person name="Johnson M."/>
            <person name="Bhonagiri V."/>
            <person name="Nash W.E."/>
            <person name="Mardis E.R."/>
            <person name="Wilson R.K."/>
        </authorList>
    </citation>
    <scope>NUCLEOTIDE SEQUENCE [LARGE SCALE GENOMIC DNA]</scope>
    <source>
        <strain evidence="1 2">NRL30031/H210</strain>
    </source>
</reference>
<name>C0EQI1_NEIFL</name>
<keyword evidence="2" id="KW-1185">Reference proteome</keyword>
<gene>
    <name evidence="1" type="ORF">NEIFLAOT_02236</name>
</gene>
<dbReference type="Proteomes" id="UP000004457">
    <property type="component" value="Unassembled WGS sequence"/>
</dbReference>
<comment type="caution">
    <text evidence="1">The sequence shown here is derived from an EMBL/GenBank/DDBJ whole genome shotgun (WGS) entry which is preliminary data.</text>
</comment>
<sequence>MYILNFFFDEIKIMRYMVNVTTEALASRLQYFKSKINAA</sequence>
<evidence type="ECO:0000313" key="2">
    <source>
        <dbReference type="Proteomes" id="UP000004457"/>
    </source>
</evidence>
<evidence type="ECO:0000313" key="1">
    <source>
        <dbReference type="EMBL" id="EEG32738.1"/>
    </source>
</evidence>
<dbReference type="EMBL" id="ACEN01000099">
    <property type="protein sequence ID" value="EEG32738.1"/>
    <property type="molecule type" value="Genomic_DNA"/>
</dbReference>
<protein>
    <submittedName>
        <fullName evidence="1">Uncharacterized protein</fullName>
    </submittedName>
</protein>
<organism evidence="1 2">
    <name type="scientific">Neisseria flavescens NRL30031/H210</name>
    <dbReference type="NCBI Taxonomy" id="546264"/>
    <lineage>
        <taxon>Bacteria</taxon>
        <taxon>Pseudomonadati</taxon>
        <taxon>Pseudomonadota</taxon>
        <taxon>Betaproteobacteria</taxon>
        <taxon>Neisseriales</taxon>
        <taxon>Neisseriaceae</taxon>
        <taxon>Neisseria</taxon>
    </lineage>
</organism>
<dbReference type="AlphaFoldDB" id="C0EQI1"/>
<accession>C0EQI1</accession>